<name>A0AA39ZT76_9PEZI</name>
<dbReference type="AlphaFoldDB" id="A0AA39ZT76"/>
<sequence>MSAAAITLPTPTDLAAAARPTELPAAISAAASASIDDRKSATPRLQGFLHAVPIIARERGICGFF</sequence>
<evidence type="ECO:0000313" key="1">
    <source>
        <dbReference type="EMBL" id="KAK0703182.1"/>
    </source>
</evidence>
<dbReference type="RefSeq" id="XP_060290041.1">
    <property type="nucleotide sequence ID" value="XM_060446152.1"/>
</dbReference>
<dbReference type="GeneID" id="85329422"/>
<keyword evidence="2" id="KW-1185">Reference proteome</keyword>
<evidence type="ECO:0000313" key="2">
    <source>
        <dbReference type="Proteomes" id="UP001172101"/>
    </source>
</evidence>
<accession>A0AA39ZT76</accession>
<comment type="caution">
    <text evidence="1">The sequence shown here is derived from an EMBL/GenBank/DDBJ whole genome shotgun (WGS) entry which is preliminary data.</text>
</comment>
<proteinExistence type="predicted"/>
<gene>
    <name evidence="1" type="ORF">B0T26DRAFT_756748</name>
</gene>
<protein>
    <submittedName>
        <fullName evidence="1">Uncharacterized protein</fullName>
    </submittedName>
</protein>
<dbReference type="EMBL" id="JAUIRO010000008">
    <property type="protein sequence ID" value="KAK0703182.1"/>
    <property type="molecule type" value="Genomic_DNA"/>
</dbReference>
<dbReference type="Proteomes" id="UP001172101">
    <property type="component" value="Unassembled WGS sequence"/>
</dbReference>
<organism evidence="1 2">
    <name type="scientific">Lasiosphaeria miniovina</name>
    <dbReference type="NCBI Taxonomy" id="1954250"/>
    <lineage>
        <taxon>Eukaryota</taxon>
        <taxon>Fungi</taxon>
        <taxon>Dikarya</taxon>
        <taxon>Ascomycota</taxon>
        <taxon>Pezizomycotina</taxon>
        <taxon>Sordariomycetes</taxon>
        <taxon>Sordariomycetidae</taxon>
        <taxon>Sordariales</taxon>
        <taxon>Lasiosphaeriaceae</taxon>
        <taxon>Lasiosphaeria</taxon>
    </lineage>
</organism>
<reference evidence="1" key="1">
    <citation type="submission" date="2023-06" db="EMBL/GenBank/DDBJ databases">
        <title>Genome-scale phylogeny and comparative genomics of the fungal order Sordariales.</title>
        <authorList>
            <consortium name="Lawrence Berkeley National Laboratory"/>
            <person name="Hensen N."/>
            <person name="Bonometti L."/>
            <person name="Westerberg I."/>
            <person name="Brannstrom I.O."/>
            <person name="Guillou S."/>
            <person name="Cros-Aarteil S."/>
            <person name="Calhoun S."/>
            <person name="Haridas S."/>
            <person name="Kuo A."/>
            <person name="Mondo S."/>
            <person name="Pangilinan J."/>
            <person name="Riley R."/>
            <person name="LaButti K."/>
            <person name="Andreopoulos B."/>
            <person name="Lipzen A."/>
            <person name="Chen C."/>
            <person name="Yanf M."/>
            <person name="Daum C."/>
            <person name="Ng V."/>
            <person name="Clum A."/>
            <person name="Steindorff A."/>
            <person name="Ohm R."/>
            <person name="Martin F."/>
            <person name="Silar P."/>
            <person name="Natvig D."/>
            <person name="Lalanne C."/>
            <person name="Gautier V."/>
            <person name="Ament-velasquez S.L."/>
            <person name="Kruys A."/>
            <person name="Hutchinson M.I."/>
            <person name="Powell A.J."/>
            <person name="Barry K."/>
            <person name="Miller A.N."/>
            <person name="Grigoriev I.V."/>
            <person name="Debuchy R."/>
            <person name="Gladieux P."/>
            <person name="Thoren M.H."/>
            <person name="Johannesson H."/>
        </authorList>
    </citation>
    <scope>NUCLEOTIDE SEQUENCE</scope>
    <source>
        <strain evidence="1">SMH2392-1A</strain>
    </source>
</reference>